<dbReference type="GO" id="GO:0005524">
    <property type="term" value="F:ATP binding"/>
    <property type="evidence" value="ECO:0007669"/>
    <property type="project" value="UniProtKB-KW"/>
</dbReference>
<dbReference type="PROSITE" id="PS50929">
    <property type="entry name" value="ABC_TM1F"/>
    <property type="match status" value="1"/>
</dbReference>
<dbReference type="PROSITE" id="PS50893">
    <property type="entry name" value="ABC_TRANSPORTER_2"/>
    <property type="match status" value="1"/>
</dbReference>
<keyword evidence="3" id="KW-0547">Nucleotide-binding</keyword>
<dbReference type="GO" id="GO:0030256">
    <property type="term" value="C:type I protein secretion system complex"/>
    <property type="evidence" value="ECO:0007669"/>
    <property type="project" value="InterPro"/>
</dbReference>
<keyword evidence="2 8" id="KW-0812">Transmembrane</keyword>
<dbReference type="Gene3D" id="1.20.1560.10">
    <property type="entry name" value="ABC transporter type 1, transmembrane domain"/>
    <property type="match status" value="1"/>
</dbReference>
<comment type="subcellular location">
    <subcellularLocation>
        <location evidence="1">Cell membrane</location>
        <topology evidence="1">Multi-pass membrane protein</topology>
    </subcellularLocation>
</comment>
<evidence type="ECO:0000256" key="4">
    <source>
        <dbReference type="ARBA" id="ARBA00022840"/>
    </source>
</evidence>
<protein>
    <submittedName>
        <fullName evidence="11">Type I secretion system permease/ATPase</fullName>
    </submittedName>
</protein>
<keyword evidence="4" id="KW-0067">ATP-binding</keyword>
<feature type="transmembrane region" description="Helical" evidence="8">
    <location>
        <begin position="65"/>
        <end position="86"/>
    </location>
</feature>
<evidence type="ECO:0000256" key="3">
    <source>
        <dbReference type="ARBA" id="ARBA00022741"/>
    </source>
</evidence>
<keyword evidence="6 8" id="KW-0472">Membrane</keyword>
<dbReference type="SMART" id="SM00382">
    <property type="entry name" value="AAA"/>
    <property type="match status" value="1"/>
</dbReference>
<evidence type="ECO:0000256" key="5">
    <source>
        <dbReference type="ARBA" id="ARBA00022989"/>
    </source>
</evidence>
<dbReference type="GO" id="GO:0016887">
    <property type="term" value="F:ATP hydrolysis activity"/>
    <property type="evidence" value="ECO:0007669"/>
    <property type="project" value="InterPro"/>
</dbReference>
<evidence type="ECO:0000256" key="8">
    <source>
        <dbReference type="SAM" id="Phobius"/>
    </source>
</evidence>
<feature type="transmembrane region" description="Helical" evidence="8">
    <location>
        <begin position="151"/>
        <end position="180"/>
    </location>
</feature>
<evidence type="ECO:0000256" key="7">
    <source>
        <dbReference type="ARBA" id="ARBA00024722"/>
    </source>
</evidence>
<evidence type="ECO:0000259" key="9">
    <source>
        <dbReference type="PROSITE" id="PS50893"/>
    </source>
</evidence>
<dbReference type="NCBIfam" id="TIGR01842">
    <property type="entry name" value="type_I_sec_PrtD"/>
    <property type="match status" value="1"/>
</dbReference>
<accession>A0A7Y4H173</accession>
<dbReference type="InterPro" id="IPR010128">
    <property type="entry name" value="ATPase_T1SS_PrtD-like"/>
</dbReference>
<feature type="domain" description="ABC transmembrane type-1" evidence="10">
    <location>
        <begin position="31"/>
        <end position="306"/>
    </location>
</feature>
<evidence type="ECO:0000256" key="1">
    <source>
        <dbReference type="ARBA" id="ARBA00004651"/>
    </source>
</evidence>
<dbReference type="EMBL" id="JAAVLW010000002">
    <property type="protein sequence ID" value="NOJ45730.1"/>
    <property type="molecule type" value="Genomic_DNA"/>
</dbReference>
<gene>
    <name evidence="11" type="ORF">HCN50_05585</name>
</gene>
<dbReference type="Gene3D" id="3.40.50.300">
    <property type="entry name" value="P-loop containing nucleotide triphosphate hydrolases"/>
    <property type="match status" value="1"/>
</dbReference>
<evidence type="ECO:0000256" key="6">
    <source>
        <dbReference type="ARBA" id="ARBA00023136"/>
    </source>
</evidence>
<dbReference type="GO" id="GO:0005886">
    <property type="term" value="C:plasma membrane"/>
    <property type="evidence" value="ECO:0007669"/>
    <property type="project" value="UniProtKB-SubCell"/>
</dbReference>
<dbReference type="SUPFAM" id="SSF52540">
    <property type="entry name" value="P-loop containing nucleoside triphosphate hydrolases"/>
    <property type="match status" value="1"/>
</dbReference>
<feature type="domain" description="ABC transporter" evidence="9">
    <location>
        <begin position="338"/>
        <end position="573"/>
    </location>
</feature>
<keyword evidence="5 8" id="KW-1133">Transmembrane helix</keyword>
<dbReference type="InterPro" id="IPR036640">
    <property type="entry name" value="ABC1_TM_sf"/>
</dbReference>
<feature type="transmembrane region" description="Helical" evidence="8">
    <location>
        <begin position="21"/>
        <end position="45"/>
    </location>
</feature>
<dbReference type="InterPro" id="IPR003593">
    <property type="entry name" value="AAA+_ATPase"/>
</dbReference>
<dbReference type="PANTHER" id="PTHR24221:SF248">
    <property type="entry name" value="ABC TRANSPORTER TRANSMEMBRANE REGION"/>
    <property type="match status" value="1"/>
</dbReference>
<comment type="function">
    <text evidence="7">Involved in beta-(1--&gt;2)glucan export. Transmembrane domains (TMD) form a pore in the inner membrane and the ATP-binding domain (NBD) is responsible for energy generation.</text>
</comment>
<evidence type="ECO:0000256" key="2">
    <source>
        <dbReference type="ARBA" id="ARBA00022692"/>
    </source>
</evidence>
<dbReference type="InterPro" id="IPR003439">
    <property type="entry name" value="ABC_transporter-like_ATP-bd"/>
</dbReference>
<evidence type="ECO:0000313" key="11">
    <source>
        <dbReference type="EMBL" id="NOJ45730.1"/>
    </source>
</evidence>
<keyword evidence="12" id="KW-1185">Reference proteome</keyword>
<dbReference type="SUPFAM" id="SSF90123">
    <property type="entry name" value="ABC transporter transmembrane region"/>
    <property type="match status" value="1"/>
</dbReference>
<dbReference type="InterPro" id="IPR027417">
    <property type="entry name" value="P-loop_NTPase"/>
</dbReference>
<name>A0A7Y4H173_9BRAD</name>
<evidence type="ECO:0000313" key="12">
    <source>
        <dbReference type="Proteomes" id="UP000528734"/>
    </source>
</evidence>
<dbReference type="Proteomes" id="UP000528734">
    <property type="component" value="Unassembled WGS sequence"/>
</dbReference>
<dbReference type="Pfam" id="PF00005">
    <property type="entry name" value="ABC_tran"/>
    <property type="match status" value="1"/>
</dbReference>
<sequence>MLMPPLGLQTMSPPRMPLKSALRACAGSFGLVFAYSCSYNLLLLAPSIYLLQIYDRVLSSRSGDTLLMLTIIVAFTVVIGGVLDALRRAALGRMGEWLEQELHPAALSACLKCAHLDRARASEAYRDLAILRQLAQSGACSTLFDALWMPLFLGVLFLVHPLLGAIGVLSVLFLLGLGLAEDWFTEAPRTRSAAAVTRSQGWFGMAVGNLHVIRAMGMLDGASRLICQTAQDARREHELAQRRHETIMLISKPARALAQVLIMGTAAWLVLEQGRNPGVIFATTLLFGRALAPVEGAVAGWKAFAMALAAYRRLNDVMSAVTTVANVRPLAGRPKGCLIVNSVGVAVPGSDHWVLKDVSFSLAPGECLGIIGPSGSGKSTLGRIITGISAPTAGSVLLDGVNILALHDSRGGGRLGYLPQDIDIVGETIKDIIARLDDADLQEVIEAAKLAGLHETIIRLPQAYDTVVNGGAANLPRGFRQRLGLARAFFGDPHLVVLDEPNSSLDALGERMLFDAIERMKAANTTVIIITHRIGILGATDKLAIMQGGAVSAFGESREVFERCLARPQVASRGLVP</sequence>
<organism evidence="11 12">
    <name type="scientific">Bradyrhizobium archetypum</name>
    <dbReference type="NCBI Taxonomy" id="2721160"/>
    <lineage>
        <taxon>Bacteria</taxon>
        <taxon>Pseudomonadati</taxon>
        <taxon>Pseudomonadota</taxon>
        <taxon>Alphaproteobacteria</taxon>
        <taxon>Hyphomicrobiales</taxon>
        <taxon>Nitrobacteraceae</taxon>
        <taxon>Bradyrhizobium</taxon>
    </lineage>
</organism>
<proteinExistence type="predicted"/>
<comment type="caution">
    <text evidence="11">The sequence shown here is derived from an EMBL/GenBank/DDBJ whole genome shotgun (WGS) entry which is preliminary data.</text>
</comment>
<dbReference type="InterPro" id="IPR039421">
    <property type="entry name" value="Type_1_exporter"/>
</dbReference>
<dbReference type="GO" id="GO:0030253">
    <property type="term" value="P:protein secretion by the type I secretion system"/>
    <property type="evidence" value="ECO:0007669"/>
    <property type="project" value="InterPro"/>
</dbReference>
<dbReference type="GO" id="GO:0140359">
    <property type="term" value="F:ABC-type transporter activity"/>
    <property type="evidence" value="ECO:0007669"/>
    <property type="project" value="InterPro"/>
</dbReference>
<dbReference type="PANTHER" id="PTHR24221">
    <property type="entry name" value="ATP-BINDING CASSETTE SUB-FAMILY B"/>
    <property type="match status" value="1"/>
</dbReference>
<evidence type="ECO:0000259" key="10">
    <source>
        <dbReference type="PROSITE" id="PS50929"/>
    </source>
</evidence>
<dbReference type="AlphaFoldDB" id="A0A7Y4H173"/>
<dbReference type="GO" id="GO:0034040">
    <property type="term" value="F:ATPase-coupled lipid transmembrane transporter activity"/>
    <property type="evidence" value="ECO:0007669"/>
    <property type="project" value="TreeGrafter"/>
</dbReference>
<dbReference type="InterPro" id="IPR011527">
    <property type="entry name" value="ABC1_TM_dom"/>
</dbReference>
<dbReference type="RefSeq" id="WP_171708633.1">
    <property type="nucleotide sequence ID" value="NZ_JAAVLW010000002.1"/>
</dbReference>
<reference evidence="11 12" key="1">
    <citation type="submission" date="2020-03" db="EMBL/GenBank/DDBJ databases">
        <title>Bradyrhizobium diversity isolated from nodules of Muelleranthus trifoliolatus.</title>
        <authorList>
            <person name="Klepa M."/>
            <person name="Helene L."/>
            <person name="Hungria M."/>
        </authorList>
    </citation>
    <scope>NUCLEOTIDE SEQUENCE [LARGE SCALE GENOMIC DNA]</scope>
    <source>
        <strain evidence="11 12">WSM 1744</strain>
    </source>
</reference>